<keyword evidence="1" id="KW-0472">Membrane</keyword>
<dbReference type="PROSITE" id="PS51831">
    <property type="entry name" value="HD"/>
    <property type="match status" value="1"/>
</dbReference>
<keyword evidence="5" id="KW-1185">Reference proteome</keyword>
<evidence type="ECO:0000256" key="1">
    <source>
        <dbReference type="SAM" id="Phobius"/>
    </source>
</evidence>
<dbReference type="EMBL" id="AP024480">
    <property type="protein sequence ID" value="BCS81715.1"/>
    <property type="molecule type" value="Genomic_DNA"/>
</dbReference>
<dbReference type="PANTHER" id="PTHR43155">
    <property type="entry name" value="CYCLIC DI-GMP PHOSPHODIESTERASE PA4108-RELATED"/>
    <property type="match status" value="1"/>
</dbReference>
<name>A0ABN6E897_9FIRM</name>
<feature type="domain" description="HD" evidence="2">
    <location>
        <begin position="373"/>
        <end position="497"/>
    </location>
</feature>
<keyword evidence="1" id="KW-0812">Transmembrane</keyword>
<dbReference type="Gene3D" id="1.10.3210.10">
    <property type="entry name" value="Hypothetical protein af1432"/>
    <property type="match status" value="1"/>
</dbReference>
<dbReference type="SUPFAM" id="SSF109604">
    <property type="entry name" value="HD-domain/PDEase-like"/>
    <property type="match status" value="1"/>
</dbReference>
<evidence type="ECO:0000313" key="4">
    <source>
        <dbReference type="EMBL" id="BCS81715.1"/>
    </source>
</evidence>
<dbReference type="InterPro" id="IPR007892">
    <property type="entry name" value="CHASE4"/>
</dbReference>
<dbReference type="Pfam" id="PF05228">
    <property type="entry name" value="CHASE4"/>
    <property type="match status" value="1"/>
</dbReference>
<proteinExistence type="predicted"/>
<reference evidence="4 5" key="1">
    <citation type="submission" date="2021-02" db="EMBL/GenBank/DDBJ databases">
        <title>Nitrogen-fixing ability and nitrogen fixation related genes of thermophilic fermentative bacteria in the genus Caldicellulosiruptor.</title>
        <authorList>
            <person name="Chen Y."/>
            <person name="Nishihara A."/>
            <person name="Haruta S."/>
        </authorList>
    </citation>
    <scope>NUCLEOTIDE SEQUENCE [LARGE SCALE GENOMIC DNA]</scope>
    <source>
        <strain evidence="4 5">YA01</strain>
    </source>
</reference>
<evidence type="ECO:0000313" key="5">
    <source>
        <dbReference type="Proteomes" id="UP000663623"/>
    </source>
</evidence>
<dbReference type="Pfam" id="PF13487">
    <property type="entry name" value="HD_5"/>
    <property type="match status" value="1"/>
</dbReference>
<dbReference type="PROSITE" id="PS51832">
    <property type="entry name" value="HD_GYP"/>
    <property type="match status" value="1"/>
</dbReference>
<dbReference type="SMART" id="SM00471">
    <property type="entry name" value="HDc"/>
    <property type="match status" value="1"/>
</dbReference>
<feature type="transmembrane region" description="Helical" evidence="1">
    <location>
        <begin position="258"/>
        <end position="281"/>
    </location>
</feature>
<dbReference type="Proteomes" id="UP000663623">
    <property type="component" value="Chromosome"/>
</dbReference>
<protein>
    <recommendedName>
        <fullName evidence="6">Metal dependent phosphohydrolase</fullName>
    </recommendedName>
</protein>
<accession>A0ABN6E897</accession>
<dbReference type="InterPro" id="IPR003607">
    <property type="entry name" value="HD/PDEase_dom"/>
</dbReference>
<gene>
    <name evidence="4" type="ORF">CaldiYA01_16750</name>
</gene>
<dbReference type="CDD" id="cd00077">
    <property type="entry name" value="HDc"/>
    <property type="match status" value="1"/>
</dbReference>
<dbReference type="InterPro" id="IPR006674">
    <property type="entry name" value="HD_domain"/>
</dbReference>
<sequence length="551" mass="64025">MELRFKILVLTLIVAFLPSTIVAVYVMNNIIPQYEKITYDYFVNKQQQTLERIIQKIFDDMENISKEYAIWNELYRAVIKNDKETINFYWTSWLYQKPYSFSLIIGFSKEGNIISYYSNYKGIRNTGQVVISKVFKKVISKVYSENDINLIPVERGFLKINGKVFAFVCCPVLDDKDLTKPIAGALFLARDVDEFVSLIQPYMVDRIYFVDKTNVSSKENLLKNHVDLFDIEGYKVGTLVIDYNERTLLNIKRHFEKLLIITFLFLMVFTLLIAFLSGVYLTKRIVQLEDYAISLFSGINGDVTFPKPNIRKEGKFKNVELVLEYFSNEIKSKISLLKQQDKLLKELFEKEKRNFEGAIKLLISIIEMKDPYTKGHAERVMRYSKKIGEKLSSKGHKIDLFDLEIAAYLHDIGKIVIPESILNKPGKLTQEEYSIVKRHSLDGYNILSNIEYFDNIKEIVLYHHENFDGSGYPLGIKGDKIPLESRIISIADVFDALTTDRPYRKAFSEEQALEIMKEDVGKKFDPEVFEEFLGVLKEEKISKIVEMKIDG</sequence>
<dbReference type="InterPro" id="IPR037522">
    <property type="entry name" value="HD_GYP_dom"/>
</dbReference>
<feature type="domain" description="HD-GYP" evidence="3">
    <location>
        <begin position="351"/>
        <end position="548"/>
    </location>
</feature>
<keyword evidence="1" id="KW-1133">Transmembrane helix</keyword>
<evidence type="ECO:0008006" key="6">
    <source>
        <dbReference type="Google" id="ProtNLM"/>
    </source>
</evidence>
<organism evidence="4 5">
    <name type="scientific">Caldicellulosiruptor diazotrophicus</name>
    <dbReference type="NCBI Taxonomy" id="2806205"/>
    <lineage>
        <taxon>Bacteria</taxon>
        <taxon>Bacillati</taxon>
        <taxon>Bacillota</taxon>
        <taxon>Bacillota incertae sedis</taxon>
        <taxon>Caldicellulosiruptorales</taxon>
        <taxon>Caldicellulosiruptoraceae</taxon>
        <taxon>Caldicellulosiruptor</taxon>
    </lineage>
</organism>
<evidence type="ECO:0000259" key="2">
    <source>
        <dbReference type="PROSITE" id="PS51831"/>
    </source>
</evidence>
<dbReference type="RefSeq" id="WP_207178714.1">
    <property type="nucleotide sequence ID" value="NZ_AP024480.1"/>
</dbReference>
<evidence type="ECO:0000259" key="3">
    <source>
        <dbReference type="PROSITE" id="PS51832"/>
    </source>
</evidence>